<comment type="caution">
    <text evidence="2">The sequence shown here is derived from an EMBL/GenBank/DDBJ whole genome shotgun (WGS) entry which is preliminary data.</text>
</comment>
<sequence length="103" mass="11882">MHTGSHNERRASGGRITVRLLSGNFINKRLYEFGLLISNLHLSLMVWRLCDDLAAYRYVRQTFNKCLPYSSTLRKWYAVVDSTPGFTKELINAIQIKVAEMKS</sequence>
<proteinExistence type="predicted"/>
<evidence type="ECO:0000313" key="2">
    <source>
        <dbReference type="EMBL" id="KAF0756071.1"/>
    </source>
</evidence>
<dbReference type="Pfam" id="PF12017">
    <property type="entry name" value="Tnp_P_element"/>
    <property type="match status" value="1"/>
</dbReference>
<name>A0A6G0YI16_APHCR</name>
<organism evidence="2 3">
    <name type="scientific">Aphis craccivora</name>
    <name type="common">Cowpea aphid</name>
    <dbReference type="NCBI Taxonomy" id="307492"/>
    <lineage>
        <taxon>Eukaryota</taxon>
        <taxon>Metazoa</taxon>
        <taxon>Ecdysozoa</taxon>
        <taxon>Arthropoda</taxon>
        <taxon>Hexapoda</taxon>
        <taxon>Insecta</taxon>
        <taxon>Pterygota</taxon>
        <taxon>Neoptera</taxon>
        <taxon>Paraneoptera</taxon>
        <taxon>Hemiptera</taxon>
        <taxon>Sternorrhyncha</taxon>
        <taxon>Aphidomorpha</taxon>
        <taxon>Aphidoidea</taxon>
        <taxon>Aphididae</taxon>
        <taxon>Aphidini</taxon>
        <taxon>Aphis</taxon>
        <taxon>Aphis</taxon>
    </lineage>
</organism>
<dbReference type="Proteomes" id="UP000478052">
    <property type="component" value="Unassembled WGS sequence"/>
</dbReference>
<feature type="domain" description="THAP9-like helix-turn-helix" evidence="1">
    <location>
        <begin position="54"/>
        <end position="76"/>
    </location>
</feature>
<reference evidence="2 3" key="1">
    <citation type="submission" date="2019-08" db="EMBL/GenBank/DDBJ databases">
        <title>Whole genome of Aphis craccivora.</title>
        <authorList>
            <person name="Voronova N.V."/>
            <person name="Shulinski R.S."/>
            <person name="Bandarenka Y.V."/>
            <person name="Zhorov D.G."/>
            <person name="Warner D."/>
        </authorList>
    </citation>
    <scope>NUCLEOTIDE SEQUENCE [LARGE SCALE GENOMIC DNA]</scope>
    <source>
        <strain evidence="2">180601</strain>
        <tissue evidence="2">Whole Body</tissue>
    </source>
</reference>
<evidence type="ECO:0000313" key="3">
    <source>
        <dbReference type="Proteomes" id="UP000478052"/>
    </source>
</evidence>
<evidence type="ECO:0000259" key="1">
    <source>
        <dbReference type="Pfam" id="PF12017"/>
    </source>
</evidence>
<dbReference type="OrthoDB" id="10070386at2759"/>
<gene>
    <name evidence="2" type="ORF">FWK35_00010038</name>
</gene>
<dbReference type="InterPro" id="IPR021896">
    <property type="entry name" value="THAP9-like_HTH"/>
</dbReference>
<protein>
    <submittedName>
        <fullName evidence="2">THAP domain-containing protein 1-like</fullName>
    </submittedName>
</protein>
<dbReference type="AlphaFoldDB" id="A0A6G0YI16"/>
<dbReference type="EMBL" id="VUJU01003945">
    <property type="protein sequence ID" value="KAF0756071.1"/>
    <property type="molecule type" value="Genomic_DNA"/>
</dbReference>
<accession>A0A6G0YI16</accession>
<keyword evidence="3" id="KW-1185">Reference proteome</keyword>